<dbReference type="InterPro" id="IPR017907">
    <property type="entry name" value="Znf_RING_CS"/>
</dbReference>
<evidence type="ECO:0000256" key="3">
    <source>
        <dbReference type="ARBA" id="ARBA00022833"/>
    </source>
</evidence>
<dbReference type="STRING" id="45351.A7RP22"/>
<organism evidence="6 7">
    <name type="scientific">Nematostella vectensis</name>
    <name type="common">Starlet sea anemone</name>
    <dbReference type="NCBI Taxonomy" id="45351"/>
    <lineage>
        <taxon>Eukaryota</taxon>
        <taxon>Metazoa</taxon>
        <taxon>Cnidaria</taxon>
        <taxon>Anthozoa</taxon>
        <taxon>Hexacorallia</taxon>
        <taxon>Actiniaria</taxon>
        <taxon>Edwardsiidae</taxon>
        <taxon>Nematostella</taxon>
    </lineage>
</organism>
<gene>
    <name evidence="6" type="ORF">NEMVEDRAFT_v1g88271</name>
</gene>
<name>A7RP22_NEMVE</name>
<dbReference type="PANTHER" id="PTHR10131">
    <property type="entry name" value="TNF RECEPTOR ASSOCIATED FACTOR"/>
    <property type="match status" value="1"/>
</dbReference>
<keyword evidence="1" id="KW-0479">Metal-binding</keyword>
<keyword evidence="7" id="KW-1185">Reference proteome</keyword>
<evidence type="ECO:0000259" key="5">
    <source>
        <dbReference type="PROSITE" id="PS50089"/>
    </source>
</evidence>
<dbReference type="PROSITE" id="PS50089">
    <property type="entry name" value="ZF_RING_2"/>
    <property type="match status" value="1"/>
</dbReference>
<evidence type="ECO:0000313" key="7">
    <source>
        <dbReference type="Proteomes" id="UP000001593"/>
    </source>
</evidence>
<dbReference type="SUPFAM" id="SSF57850">
    <property type="entry name" value="RING/U-box"/>
    <property type="match status" value="1"/>
</dbReference>
<accession>A7RP22</accession>
<keyword evidence="2 4" id="KW-0863">Zinc-finger</keyword>
<dbReference type="OMA" id="THHENCE"/>
<dbReference type="InterPro" id="IPR013083">
    <property type="entry name" value="Znf_RING/FYVE/PHD"/>
</dbReference>
<dbReference type="InParanoid" id="A7RP22"/>
<dbReference type="PROSITE" id="PS00518">
    <property type="entry name" value="ZF_RING_1"/>
    <property type="match status" value="1"/>
</dbReference>
<proteinExistence type="predicted"/>
<keyword evidence="3" id="KW-0862">Zinc</keyword>
<dbReference type="PhylomeDB" id="A7RP22"/>
<dbReference type="AlphaFoldDB" id="A7RP22"/>
<dbReference type="Proteomes" id="UP000001593">
    <property type="component" value="Unassembled WGS sequence"/>
</dbReference>
<feature type="non-terminal residue" evidence="6">
    <location>
        <position position="133"/>
    </location>
</feature>
<dbReference type="eggNOG" id="KOG0297">
    <property type="taxonomic scope" value="Eukaryota"/>
</dbReference>
<evidence type="ECO:0000256" key="2">
    <source>
        <dbReference type="ARBA" id="ARBA00022771"/>
    </source>
</evidence>
<feature type="domain" description="RING-type" evidence="5">
    <location>
        <begin position="18"/>
        <end position="58"/>
    </location>
</feature>
<dbReference type="Gene3D" id="3.30.40.10">
    <property type="entry name" value="Zinc/RING finger domain, C3HC4 (zinc finger)"/>
    <property type="match status" value="2"/>
</dbReference>
<evidence type="ECO:0000256" key="1">
    <source>
        <dbReference type="ARBA" id="ARBA00022723"/>
    </source>
</evidence>
<protein>
    <recommendedName>
        <fullName evidence="5">RING-type domain-containing protein</fullName>
    </recommendedName>
</protein>
<dbReference type="HOGENOM" id="CLU_076732_2_0_1"/>
<dbReference type="EMBL" id="DS469524">
    <property type="protein sequence ID" value="EDO46837.1"/>
    <property type="molecule type" value="Genomic_DNA"/>
</dbReference>
<dbReference type="SMART" id="SM00184">
    <property type="entry name" value="RING"/>
    <property type="match status" value="1"/>
</dbReference>
<dbReference type="GO" id="GO:0008270">
    <property type="term" value="F:zinc ion binding"/>
    <property type="evidence" value="ECO:0007669"/>
    <property type="project" value="UniProtKB-KW"/>
</dbReference>
<dbReference type="SUPFAM" id="SSF49599">
    <property type="entry name" value="TRAF domain-like"/>
    <property type="match status" value="1"/>
</dbReference>
<reference evidence="6 7" key="1">
    <citation type="journal article" date="2007" name="Science">
        <title>Sea anemone genome reveals ancestral eumetazoan gene repertoire and genomic organization.</title>
        <authorList>
            <person name="Putnam N.H."/>
            <person name="Srivastava M."/>
            <person name="Hellsten U."/>
            <person name="Dirks B."/>
            <person name="Chapman J."/>
            <person name="Salamov A."/>
            <person name="Terry A."/>
            <person name="Shapiro H."/>
            <person name="Lindquist E."/>
            <person name="Kapitonov V.V."/>
            <person name="Jurka J."/>
            <person name="Genikhovich G."/>
            <person name="Grigoriev I.V."/>
            <person name="Lucas S.M."/>
            <person name="Steele R.E."/>
            <person name="Finnerty J.R."/>
            <person name="Technau U."/>
            <person name="Martindale M.Q."/>
            <person name="Rokhsar D.S."/>
        </authorList>
    </citation>
    <scope>NUCLEOTIDE SEQUENCE [LARGE SCALE GENOMIC DNA]</scope>
    <source>
        <strain evidence="7">CH2 X CH6</strain>
    </source>
</reference>
<evidence type="ECO:0000313" key="6">
    <source>
        <dbReference type="EMBL" id="EDO46837.1"/>
    </source>
</evidence>
<evidence type="ECO:0000256" key="4">
    <source>
        <dbReference type="PROSITE-ProRule" id="PRU00175"/>
    </source>
</evidence>
<dbReference type="InterPro" id="IPR001841">
    <property type="entry name" value="Znf_RING"/>
</dbReference>
<dbReference type="Pfam" id="PF13923">
    <property type="entry name" value="zf-C3HC4_2"/>
    <property type="match status" value="1"/>
</dbReference>
<dbReference type="PANTHER" id="PTHR10131:SF94">
    <property type="entry name" value="TNF RECEPTOR-ASSOCIATED FACTOR 4"/>
    <property type="match status" value="1"/>
</dbReference>
<sequence length="133" mass="14730">MGYGLNKFVGKIDQNLLCNICVGVLENAITTICGHSFCESCLETWLSRPEVQSCPSCRSHVLSLDLIPVHAIRGLVDGLLVHCENADNGCDIVTRMDNMKSHLESCPYGLVQCKACEVKVKRIDLQTHHENCE</sequence>